<sequence length="314" mass="36001">MYAFGWMQSNEVIQGERGGQETERKLETSRWEQARWKAEKWQCEIVGYRGGVVDEYRGGCIEVNKQRIVLVLVLIGGSIWRGEAWHEAQQRRRRAREKAGSVNDSRYNRRCGERRVREGRGTGGWLKETLSTVGQCTSDSSKGDGRKKREEISAILEKQKSTIARRAEKESAALARQGSVVWERESEAWWWQQWENMGVQPQELHQLEDRKKGGGGLNAEDGVKAMLARMKRRSDILLKHSSTWVSQSSSYSKSWTWATRNVRNVTFKQLTPLDAPRNPQSGPAILRLQSSVLLDQPFAHRHRRPGALNSDVDQ</sequence>
<proteinExistence type="predicted"/>
<dbReference type="AlphaFoldDB" id="A0AAW0CJX6"/>
<reference evidence="1 2" key="1">
    <citation type="journal article" date="2024" name="J Genomics">
        <title>Draft genome sequencing and assembly of Favolaschia claudopus CIRM-BRFM 2984 isolated from oak limbs.</title>
        <authorList>
            <person name="Navarro D."/>
            <person name="Drula E."/>
            <person name="Chaduli D."/>
            <person name="Cazenave R."/>
            <person name="Ahrendt S."/>
            <person name="Wang J."/>
            <person name="Lipzen A."/>
            <person name="Daum C."/>
            <person name="Barry K."/>
            <person name="Grigoriev I.V."/>
            <person name="Favel A."/>
            <person name="Rosso M.N."/>
            <person name="Martin F."/>
        </authorList>
    </citation>
    <scope>NUCLEOTIDE SEQUENCE [LARGE SCALE GENOMIC DNA]</scope>
    <source>
        <strain evidence="1 2">CIRM-BRFM 2984</strain>
    </source>
</reference>
<gene>
    <name evidence="1" type="ORF">R3P38DRAFT_3466882</name>
</gene>
<organism evidence="1 2">
    <name type="scientific">Favolaschia claudopus</name>
    <dbReference type="NCBI Taxonomy" id="2862362"/>
    <lineage>
        <taxon>Eukaryota</taxon>
        <taxon>Fungi</taxon>
        <taxon>Dikarya</taxon>
        <taxon>Basidiomycota</taxon>
        <taxon>Agaricomycotina</taxon>
        <taxon>Agaricomycetes</taxon>
        <taxon>Agaricomycetidae</taxon>
        <taxon>Agaricales</taxon>
        <taxon>Marasmiineae</taxon>
        <taxon>Mycenaceae</taxon>
        <taxon>Favolaschia</taxon>
    </lineage>
</organism>
<dbReference type="EMBL" id="JAWWNJ010000016">
    <property type="protein sequence ID" value="KAK7039314.1"/>
    <property type="molecule type" value="Genomic_DNA"/>
</dbReference>
<name>A0AAW0CJX6_9AGAR</name>
<keyword evidence="2" id="KW-1185">Reference proteome</keyword>
<protein>
    <submittedName>
        <fullName evidence="1">Uncharacterized protein</fullName>
    </submittedName>
</protein>
<accession>A0AAW0CJX6</accession>
<evidence type="ECO:0000313" key="1">
    <source>
        <dbReference type="EMBL" id="KAK7039314.1"/>
    </source>
</evidence>
<dbReference type="Proteomes" id="UP001362999">
    <property type="component" value="Unassembled WGS sequence"/>
</dbReference>
<evidence type="ECO:0000313" key="2">
    <source>
        <dbReference type="Proteomes" id="UP001362999"/>
    </source>
</evidence>
<comment type="caution">
    <text evidence="1">The sequence shown here is derived from an EMBL/GenBank/DDBJ whole genome shotgun (WGS) entry which is preliminary data.</text>
</comment>